<dbReference type="EMBL" id="CP042430">
    <property type="protein sequence ID" value="QEC46499.1"/>
    <property type="molecule type" value="Genomic_DNA"/>
</dbReference>
<dbReference type="OrthoDB" id="7067800at2"/>
<dbReference type="Pfam" id="PF04199">
    <property type="entry name" value="Cyclase"/>
    <property type="match status" value="1"/>
</dbReference>
<dbReference type="SUPFAM" id="SSF102198">
    <property type="entry name" value="Putative cyclase"/>
    <property type="match status" value="1"/>
</dbReference>
<accession>A0A5B8U0G0</accession>
<proteinExistence type="predicted"/>
<dbReference type="RefSeq" id="WP_146915770.1">
    <property type="nucleotide sequence ID" value="NZ_CP042430.1"/>
</dbReference>
<protein>
    <submittedName>
        <fullName evidence="1">Cyclase family protein</fullName>
    </submittedName>
</protein>
<gene>
    <name evidence="1" type="ORF">FSW04_02160</name>
</gene>
<evidence type="ECO:0000313" key="2">
    <source>
        <dbReference type="Proteomes" id="UP000321805"/>
    </source>
</evidence>
<reference evidence="1 2" key="1">
    <citation type="journal article" date="2018" name="J. Microbiol.">
        <title>Baekduia soli gen. nov., sp. nov., a novel bacterium isolated from the soil of Baekdu Mountain and proposal of a novel family name, Baekduiaceae fam. nov.</title>
        <authorList>
            <person name="An D.S."/>
            <person name="Siddiqi M.Z."/>
            <person name="Kim K.H."/>
            <person name="Yu H.S."/>
            <person name="Im W.T."/>
        </authorList>
    </citation>
    <scope>NUCLEOTIDE SEQUENCE [LARGE SCALE GENOMIC DNA]</scope>
    <source>
        <strain evidence="1 2">BR7-21</strain>
    </source>
</reference>
<sequence>MGDVAFDDLRFVESLGLHCSWDVLDHDLGTLARIGPEQVAAAARLVRTGDVFALNLPLTEPDPPLFRRDPLRHTIFALDRNNLDDRLDSFHPQGSSQWDGLRHVRAREHGYFGGYTEDFTPGAGPLGIEHWAARGIVGRGVLLDVGHHRELLGDPLDAFAGDMIGAAELQEVADAQGVALVHGDIVLVRLGWVTAYRRLDGPDREEIAQRPRASGLRADEAVARWLWDSGAAALGIDNPTVEPIPGDAAIGSLHRRLIPMLGFALAELLDLDALAQACADDGRWDFQFVAVPLGVPGGVGSPSNAVAIR</sequence>
<dbReference type="Gene3D" id="3.50.30.50">
    <property type="entry name" value="Putative cyclase"/>
    <property type="match status" value="1"/>
</dbReference>
<dbReference type="Proteomes" id="UP000321805">
    <property type="component" value="Chromosome"/>
</dbReference>
<name>A0A5B8U0G0_9ACTN</name>
<dbReference type="InterPro" id="IPR007325">
    <property type="entry name" value="KFase/CYL"/>
</dbReference>
<dbReference type="PANTHER" id="PTHR34861">
    <property type="match status" value="1"/>
</dbReference>
<organism evidence="1 2">
    <name type="scientific">Baekduia soli</name>
    <dbReference type="NCBI Taxonomy" id="496014"/>
    <lineage>
        <taxon>Bacteria</taxon>
        <taxon>Bacillati</taxon>
        <taxon>Actinomycetota</taxon>
        <taxon>Thermoleophilia</taxon>
        <taxon>Solirubrobacterales</taxon>
        <taxon>Baekduiaceae</taxon>
        <taxon>Baekduia</taxon>
    </lineage>
</organism>
<dbReference type="AlphaFoldDB" id="A0A5B8U0G0"/>
<dbReference type="InterPro" id="IPR037175">
    <property type="entry name" value="KFase_sf"/>
</dbReference>
<evidence type="ECO:0000313" key="1">
    <source>
        <dbReference type="EMBL" id="QEC46499.1"/>
    </source>
</evidence>
<dbReference type="GO" id="GO:0004061">
    <property type="term" value="F:arylformamidase activity"/>
    <property type="evidence" value="ECO:0007669"/>
    <property type="project" value="InterPro"/>
</dbReference>
<keyword evidence="2" id="KW-1185">Reference proteome</keyword>
<dbReference type="GO" id="GO:0019441">
    <property type="term" value="P:L-tryptophan catabolic process to kynurenine"/>
    <property type="evidence" value="ECO:0007669"/>
    <property type="project" value="InterPro"/>
</dbReference>
<dbReference type="KEGG" id="bsol:FSW04_02160"/>